<dbReference type="RefSeq" id="WP_164452993.1">
    <property type="nucleotide sequence ID" value="NZ_JAAIJQ010000029.1"/>
</dbReference>
<evidence type="ECO:0000259" key="8">
    <source>
        <dbReference type="Pfam" id="PF09699"/>
    </source>
</evidence>
<dbReference type="Proteomes" id="UP000483379">
    <property type="component" value="Unassembled WGS sequence"/>
</dbReference>
<dbReference type="GO" id="GO:0046872">
    <property type="term" value="F:metal ion binding"/>
    <property type="evidence" value="ECO:0007669"/>
    <property type="project" value="UniProtKB-KW"/>
</dbReference>
<feature type="transmembrane region" description="Helical" evidence="7">
    <location>
        <begin position="293"/>
        <end position="311"/>
    </location>
</feature>
<dbReference type="SUPFAM" id="SSF48695">
    <property type="entry name" value="Multiheme cytochromes"/>
    <property type="match status" value="1"/>
</dbReference>
<evidence type="ECO:0000256" key="7">
    <source>
        <dbReference type="SAM" id="Phobius"/>
    </source>
</evidence>
<dbReference type="Gene3D" id="3.90.10.10">
    <property type="entry name" value="Cytochrome C3"/>
    <property type="match status" value="1"/>
</dbReference>
<accession>A0A6M0K2F7</accession>
<keyword evidence="10" id="KW-1185">Reference proteome</keyword>
<keyword evidence="7" id="KW-0472">Membrane</keyword>
<organism evidence="9 10">
    <name type="scientific">Thiorhodococcus minor</name>
    <dbReference type="NCBI Taxonomy" id="57489"/>
    <lineage>
        <taxon>Bacteria</taxon>
        <taxon>Pseudomonadati</taxon>
        <taxon>Pseudomonadota</taxon>
        <taxon>Gammaproteobacteria</taxon>
        <taxon>Chromatiales</taxon>
        <taxon>Chromatiaceae</taxon>
        <taxon>Thiorhodococcus</taxon>
    </lineage>
</organism>
<sequence>MRRRVINKGDTQLGVTWAWGSRTIGTALLLLGSLHAGASAVQDASDNKSCLRCHQMATLAYRDPTSGEIVDLSVDPNALSHSTHGELACSDCHAADYEQYPHPDRLKDEALACVGCHEEQDDAQERRYRFETIDKEFKHSVHVTSDAPEAADFGCHSCHDPHAFRNSEVGEDIAQIVRDDNAICMSCHEELNDPYRDPHLWLPKREKHREAVRCLDCHTPVSESGQPVSHQILAGEDSNRDCVQCHSKAPQLLNRLYQYRSETDLANKGWLSKAVFNEAYVVGMSRSPLIDRAALAIIAITLLGLGAHGYGRYRAYRRSKEDQT</sequence>
<evidence type="ECO:0000313" key="10">
    <source>
        <dbReference type="Proteomes" id="UP000483379"/>
    </source>
</evidence>
<dbReference type="Gene3D" id="1.10.3820.10">
    <property type="entry name" value="Di-heme elbow motif domain"/>
    <property type="match status" value="1"/>
</dbReference>
<dbReference type="InterPro" id="IPR038266">
    <property type="entry name" value="NapC/NirT_cytc_sf"/>
</dbReference>
<gene>
    <name evidence="9" type="ORF">G3446_11590</name>
</gene>
<evidence type="ECO:0000256" key="6">
    <source>
        <dbReference type="ARBA" id="ARBA00023004"/>
    </source>
</evidence>
<evidence type="ECO:0000256" key="5">
    <source>
        <dbReference type="ARBA" id="ARBA00022982"/>
    </source>
</evidence>
<name>A0A6M0K2F7_9GAMM</name>
<feature type="domain" description="Doubled CXXCH motif" evidence="8">
    <location>
        <begin position="154"/>
        <end position="191"/>
    </location>
</feature>
<dbReference type="PANTHER" id="PTHR35038">
    <property type="entry name" value="DISSIMILATORY SULFITE REDUCTASE SIRA"/>
    <property type="match status" value="1"/>
</dbReference>
<keyword evidence="3" id="KW-0479">Metal-binding</keyword>
<proteinExistence type="predicted"/>
<evidence type="ECO:0000256" key="1">
    <source>
        <dbReference type="ARBA" id="ARBA00022448"/>
    </source>
</evidence>
<evidence type="ECO:0000256" key="4">
    <source>
        <dbReference type="ARBA" id="ARBA00022729"/>
    </source>
</evidence>
<dbReference type="Pfam" id="PF09699">
    <property type="entry name" value="Paired_CXXCH_1"/>
    <property type="match status" value="1"/>
</dbReference>
<reference evidence="9 10" key="1">
    <citation type="submission" date="2020-02" db="EMBL/GenBank/DDBJ databases">
        <title>Genome sequences of Thiorhodococcus mannitoliphagus and Thiorhodococcus minor, purple sulfur photosynthetic bacteria in the gammaproteobacterial family, Chromatiaceae.</title>
        <authorList>
            <person name="Aviles F.A."/>
            <person name="Meyer T.E."/>
            <person name="Kyndt J.A."/>
        </authorList>
    </citation>
    <scope>NUCLEOTIDE SEQUENCE [LARGE SCALE GENOMIC DNA]</scope>
    <source>
        <strain evidence="9 10">DSM 11518</strain>
    </source>
</reference>
<evidence type="ECO:0000256" key="2">
    <source>
        <dbReference type="ARBA" id="ARBA00022617"/>
    </source>
</evidence>
<keyword evidence="7" id="KW-0812">Transmembrane</keyword>
<dbReference type="InterPro" id="IPR010177">
    <property type="entry name" value="Paired_CXXCH_1"/>
</dbReference>
<dbReference type="AlphaFoldDB" id="A0A6M0K2F7"/>
<protein>
    <submittedName>
        <fullName evidence="9">Nitrate reductase</fullName>
    </submittedName>
</protein>
<keyword evidence="4" id="KW-0732">Signal</keyword>
<keyword evidence="1" id="KW-0813">Transport</keyword>
<dbReference type="InterPro" id="IPR036280">
    <property type="entry name" value="Multihaem_cyt_sf"/>
</dbReference>
<dbReference type="InterPro" id="IPR051829">
    <property type="entry name" value="Multiheme_Cytochr_ET"/>
</dbReference>
<keyword evidence="6" id="KW-0408">Iron</keyword>
<keyword evidence="5" id="KW-0249">Electron transport</keyword>
<keyword evidence="2" id="KW-0349">Heme</keyword>
<comment type="caution">
    <text evidence="9">The sequence shown here is derived from an EMBL/GenBank/DDBJ whole genome shotgun (WGS) entry which is preliminary data.</text>
</comment>
<evidence type="ECO:0000256" key="3">
    <source>
        <dbReference type="ARBA" id="ARBA00022723"/>
    </source>
</evidence>
<evidence type="ECO:0000313" key="9">
    <source>
        <dbReference type="EMBL" id="NEV62525.1"/>
    </source>
</evidence>
<keyword evidence="7" id="KW-1133">Transmembrane helix</keyword>
<dbReference type="EMBL" id="JAAIJQ010000029">
    <property type="protein sequence ID" value="NEV62525.1"/>
    <property type="molecule type" value="Genomic_DNA"/>
</dbReference>